<keyword evidence="4" id="KW-1185">Reference proteome</keyword>
<dbReference type="PRINTS" id="PR00368">
    <property type="entry name" value="FADPNR"/>
</dbReference>
<protein>
    <submittedName>
        <fullName evidence="3">FAD-dependent oxidoreductase</fullName>
    </submittedName>
</protein>
<accession>A0ABV5B527</accession>
<dbReference type="InterPro" id="IPR023753">
    <property type="entry name" value="FAD/NAD-binding_dom"/>
</dbReference>
<dbReference type="PANTHER" id="PTHR42949">
    <property type="entry name" value="ANAEROBIC GLYCEROL-3-PHOSPHATE DEHYDROGENASE SUBUNIT B"/>
    <property type="match status" value="1"/>
</dbReference>
<evidence type="ECO:0000259" key="2">
    <source>
        <dbReference type="Pfam" id="PF07992"/>
    </source>
</evidence>
<sequence>MSNRVQLIVIGAGPAGLSAAAAAAEHGMRVTVLDEFTEPGGRMPGQYHEEGGKSWWVGKHVADQLIARCRDLRVDIRCGVAVHGMEYTAAWGIFTSCGLFTADYVLLATGAAEAHVPLEGWTLPGVMSIGAAQVLTNVHYVKPGERGIIVGMNVLSMAIARELSVAGVRIAAIALPCANPLAGAAATPIAAVKQLLQLSELAPAVWMRTGGRLAAALRMEGLIARCYPHRGFRLWDIPIRLRTAVLSVNGRDRVESVTLVRVKPDGSPIPGSERIEPADFVALSGGLYPLAELAAVAGCKFVYSPGLGGHVPLHSERMETTLKGLYVAGNITGIESGLVAMAQGRLAAASMIHAAGLAGADGERQVQEAIREVHTARENALIQFHPGITEARTQLYRQWEQASGGAYQHSRN</sequence>
<gene>
    <name evidence="3" type="ORF">ACE3NQ_07510</name>
</gene>
<reference evidence="3 4" key="1">
    <citation type="submission" date="2024-09" db="EMBL/GenBank/DDBJ databases">
        <authorList>
            <person name="Ruan L."/>
        </authorList>
    </citation>
    <scope>NUCLEOTIDE SEQUENCE [LARGE SCALE GENOMIC DNA]</scope>
    <source>
        <strain evidence="3 4">D33</strain>
    </source>
</reference>
<organism evidence="3 4">
    <name type="scientific">Paenibacillus terreus</name>
    <dbReference type="NCBI Taxonomy" id="1387834"/>
    <lineage>
        <taxon>Bacteria</taxon>
        <taxon>Bacillati</taxon>
        <taxon>Bacillota</taxon>
        <taxon>Bacilli</taxon>
        <taxon>Bacillales</taxon>
        <taxon>Paenibacillaceae</taxon>
        <taxon>Paenibacillus</taxon>
    </lineage>
</organism>
<name>A0ABV5B527_9BACL</name>
<dbReference type="RefSeq" id="WP_375524548.1">
    <property type="nucleotide sequence ID" value="NZ_JBHILM010000006.1"/>
</dbReference>
<evidence type="ECO:0000256" key="1">
    <source>
        <dbReference type="ARBA" id="ARBA00023002"/>
    </source>
</evidence>
<dbReference type="SUPFAM" id="SSF51905">
    <property type="entry name" value="FAD/NAD(P)-binding domain"/>
    <property type="match status" value="1"/>
</dbReference>
<dbReference type="PRINTS" id="PR00411">
    <property type="entry name" value="PNDRDTASEI"/>
</dbReference>
<evidence type="ECO:0000313" key="3">
    <source>
        <dbReference type="EMBL" id="MFB5680753.1"/>
    </source>
</evidence>
<dbReference type="Pfam" id="PF07992">
    <property type="entry name" value="Pyr_redox_2"/>
    <property type="match status" value="1"/>
</dbReference>
<keyword evidence="1" id="KW-0560">Oxidoreductase</keyword>
<dbReference type="InterPro" id="IPR036188">
    <property type="entry name" value="FAD/NAD-bd_sf"/>
</dbReference>
<dbReference type="Gene3D" id="3.50.50.60">
    <property type="entry name" value="FAD/NAD(P)-binding domain"/>
    <property type="match status" value="3"/>
</dbReference>
<dbReference type="PANTHER" id="PTHR42949:SF3">
    <property type="entry name" value="ANAEROBIC GLYCEROL-3-PHOSPHATE DEHYDROGENASE SUBUNIT B"/>
    <property type="match status" value="1"/>
</dbReference>
<comment type="caution">
    <text evidence="3">The sequence shown here is derived from an EMBL/GenBank/DDBJ whole genome shotgun (WGS) entry which is preliminary data.</text>
</comment>
<dbReference type="Proteomes" id="UP001580407">
    <property type="component" value="Unassembled WGS sequence"/>
</dbReference>
<feature type="domain" description="FAD/NAD(P)-binding" evidence="2">
    <location>
        <begin position="6"/>
        <end position="344"/>
    </location>
</feature>
<proteinExistence type="predicted"/>
<dbReference type="EMBL" id="JBHILM010000006">
    <property type="protein sequence ID" value="MFB5680753.1"/>
    <property type="molecule type" value="Genomic_DNA"/>
</dbReference>
<dbReference type="InterPro" id="IPR051691">
    <property type="entry name" value="Metab_Enz_Cyan_OpOx_G3PDH"/>
</dbReference>
<evidence type="ECO:0000313" key="4">
    <source>
        <dbReference type="Proteomes" id="UP001580407"/>
    </source>
</evidence>